<protein>
    <submittedName>
        <fullName evidence="1">Uncharacterized protein</fullName>
    </submittedName>
</protein>
<dbReference type="EMBL" id="CM044703">
    <property type="protein sequence ID" value="KAI5673742.1"/>
    <property type="molecule type" value="Genomic_DNA"/>
</dbReference>
<sequence length="203" mass="22084">MRVIRPRSGIIRIPLHIKPSPNEIRGIGLRTGRTGSQEAYGWFYLIHKDNCKIAKGLDCEILLELILRGAPQPSEGGEEGGEKFYEVRRKAEEESAGSGTAMPDDLQLMAIVAGRVSRGLLYGAGSEAAHFIAESSRAKVGLASVSAAFGEHMRRLFEHNQLAYIPFPYMMPLVRVAMSANTSTSTSTAAAAMGTSEFRPVFK</sequence>
<organism evidence="1 2">
    <name type="scientific">Catharanthus roseus</name>
    <name type="common">Madagascar periwinkle</name>
    <name type="synonym">Vinca rosea</name>
    <dbReference type="NCBI Taxonomy" id="4058"/>
    <lineage>
        <taxon>Eukaryota</taxon>
        <taxon>Viridiplantae</taxon>
        <taxon>Streptophyta</taxon>
        <taxon>Embryophyta</taxon>
        <taxon>Tracheophyta</taxon>
        <taxon>Spermatophyta</taxon>
        <taxon>Magnoliopsida</taxon>
        <taxon>eudicotyledons</taxon>
        <taxon>Gunneridae</taxon>
        <taxon>Pentapetalae</taxon>
        <taxon>asterids</taxon>
        <taxon>lamiids</taxon>
        <taxon>Gentianales</taxon>
        <taxon>Apocynaceae</taxon>
        <taxon>Rauvolfioideae</taxon>
        <taxon>Vinceae</taxon>
        <taxon>Catharanthinae</taxon>
        <taxon>Catharanthus</taxon>
    </lineage>
</organism>
<comment type="caution">
    <text evidence="1">The sequence shown here is derived from an EMBL/GenBank/DDBJ whole genome shotgun (WGS) entry which is preliminary data.</text>
</comment>
<reference evidence="2" key="1">
    <citation type="journal article" date="2023" name="Nat. Plants">
        <title>Single-cell RNA sequencing provides a high-resolution roadmap for understanding the multicellular compartmentation of specialized metabolism.</title>
        <authorList>
            <person name="Sun S."/>
            <person name="Shen X."/>
            <person name="Li Y."/>
            <person name="Li Y."/>
            <person name="Wang S."/>
            <person name="Li R."/>
            <person name="Zhang H."/>
            <person name="Shen G."/>
            <person name="Guo B."/>
            <person name="Wei J."/>
            <person name="Xu J."/>
            <person name="St-Pierre B."/>
            <person name="Chen S."/>
            <person name="Sun C."/>
        </authorList>
    </citation>
    <scope>NUCLEOTIDE SEQUENCE [LARGE SCALE GENOMIC DNA]</scope>
</reference>
<keyword evidence="2" id="KW-1185">Reference proteome</keyword>
<gene>
    <name evidence="1" type="ORF">M9H77_14106</name>
</gene>
<evidence type="ECO:0000313" key="1">
    <source>
        <dbReference type="EMBL" id="KAI5673742.1"/>
    </source>
</evidence>
<proteinExistence type="predicted"/>
<dbReference type="Proteomes" id="UP001060085">
    <property type="component" value="Linkage Group LG03"/>
</dbReference>
<name>A0ACC0BMA3_CATRO</name>
<accession>A0ACC0BMA3</accession>
<evidence type="ECO:0000313" key="2">
    <source>
        <dbReference type="Proteomes" id="UP001060085"/>
    </source>
</evidence>